<feature type="domain" description="Bacteriophage/plasmid primase P4 C-terminal" evidence="1">
    <location>
        <begin position="69"/>
        <end position="155"/>
    </location>
</feature>
<evidence type="ECO:0000313" key="3">
    <source>
        <dbReference type="Proteomes" id="UP000477010"/>
    </source>
</evidence>
<dbReference type="Pfam" id="PF08706">
    <property type="entry name" value="D5_N"/>
    <property type="match status" value="1"/>
</dbReference>
<evidence type="ECO:0000259" key="1">
    <source>
        <dbReference type="Pfam" id="PF08706"/>
    </source>
</evidence>
<dbReference type="InterPro" id="IPR014818">
    <property type="entry name" value="Phage/plasmid_primase_P4_C"/>
</dbReference>
<accession>A0A6L5TKR3</accession>
<comment type="caution">
    <text evidence="2">The sequence shown here is derived from an EMBL/GenBank/DDBJ whole genome shotgun (WGS) entry which is preliminary data.</text>
</comment>
<dbReference type="AlphaFoldDB" id="A0A6L5TKR3"/>
<evidence type="ECO:0000313" key="2">
    <source>
        <dbReference type="EMBL" id="MSC81280.1"/>
    </source>
</evidence>
<dbReference type="Proteomes" id="UP000477010">
    <property type="component" value="Unassembled WGS sequence"/>
</dbReference>
<dbReference type="EMBL" id="WKQE01000015">
    <property type="protein sequence ID" value="MSC81280.1"/>
    <property type="molecule type" value="Genomic_DNA"/>
</dbReference>
<proteinExistence type="predicted"/>
<feature type="non-terminal residue" evidence="2">
    <location>
        <position position="225"/>
    </location>
</feature>
<name>A0A6L5TKR3_9FIRM</name>
<reference evidence="2 3" key="1">
    <citation type="journal article" date="2019" name="Nat. Med.">
        <title>A library of human gut bacterial isolates paired with longitudinal multiomics data enables mechanistic microbiome research.</title>
        <authorList>
            <person name="Poyet M."/>
            <person name="Groussin M."/>
            <person name="Gibbons S.M."/>
            <person name="Avila-Pacheco J."/>
            <person name="Jiang X."/>
            <person name="Kearney S.M."/>
            <person name="Perrotta A.R."/>
            <person name="Berdy B."/>
            <person name="Zhao S."/>
            <person name="Lieberman T.D."/>
            <person name="Swanson P.K."/>
            <person name="Smith M."/>
            <person name="Roesemann S."/>
            <person name="Alexander J.E."/>
            <person name="Rich S.A."/>
            <person name="Livny J."/>
            <person name="Vlamakis H."/>
            <person name="Clish C."/>
            <person name="Bullock K."/>
            <person name="Deik A."/>
            <person name="Scott J."/>
            <person name="Pierce K.A."/>
            <person name="Xavier R.J."/>
            <person name="Alm E.J."/>
        </authorList>
    </citation>
    <scope>NUCLEOTIDE SEQUENCE [LARGE SCALE GENOMIC DNA]</scope>
    <source>
        <strain evidence="2 3">BIOML-B9</strain>
    </source>
</reference>
<protein>
    <submittedName>
        <fullName evidence="2">DNA primase</fullName>
    </submittedName>
</protein>
<gene>
    <name evidence="2" type="ORF">GKD85_10740</name>
</gene>
<sequence length="225" mass="26257">MSDWKKRNEDWRDEDELEEEEECECPWVDSKGKVRETAYCQYLLEKHPMMCLKQKLFDQNGEVDEDALLYEVHSDLRDFVLDNLAKKEKQVLDALRIETYTPEWKPQLDRIHLQNGTYFLDERGFVPEKELCLNRLPVEYQPDAPAPTKWLEFLDGLLIPEDILTLQEYLGYLLIPSTKAQKMLVMTGKGGEGKSRIGLLLKKLFGEASHSESILRIETNRFASA</sequence>
<organism evidence="2 3">
    <name type="scientific">Faecalibacterium prausnitzii</name>
    <dbReference type="NCBI Taxonomy" id="853"/>
    <lineage>
        <taxon>Bacteria</taxon>
        <taxon>Bacillati</taxon>
        <taxon>Bacillota</taxon>
        <taxon>Clostridia</taxon>
        <taxon>Eubacteriales</taxon>
        <taxon>Oscillospiraceae</taxon>
        <taxon>Faecalibacterium</taxon>
    </lineage>
</organism>